<evidence type="ECO:0000256" key="5">
    <source>
        <dbReference type="ARBA" id="ARBA00022741"/>
    </source>
</evidence>
<gene>
    <name evidence="11" type="ORF">HINF_LOCUS20340</name>
    <name evidence="10" type="ORF">HINF_LOCUS63545</name>
</gene>
<sequence>MQNMKIVVVGDGAVGKTSLIIVHYQHVFPYEYIPTILDIEMSIVVRNKQNIQYQLWDTAGAEDYDRLRPLAYPETDVFFLCYAIDSRTSFENITAKWITEVKHHMPTTPIILVGTKEDLRHQPNVVSVQEAEQVAQQIGTQAHILCSSLNSYNINLLLSTALDISIK</sequence>
<evidence type="ECO:0000313" key="12">
    <source>
        <dbReference type="Proteomes" id="UP001642409"/>
    </source>
</evidence>
<evidence type="ECO:0000256" key="7">
    <source>
        <dbReference type="ARBA" id="ARBA00023136"/>
    </source>
</evidence>
<organism evidence="10">
    <name type="scientific">Hexamita inflata</name>
    <dbReference type="NCBI Taxonomy" id="28002"/>
    <lineage>
        <taxon>Eukaryota</taxon>
        <taxon>Metamonada</taxon>
        <taxon>Diplomonadida</taxon>
        <taxon>Hexamitidae</taxon>
        <taxon>Hexamitinae</taxon>
        <taxon>Hexamita</taxon>
    </lineage>
</organism>
<comment type="similarity">
    <text evidence="2">Belongs to the small GTPase superfamily. Rho family.</text>
</comment>
<keyword evidence="5" id="KW-0547">Nucleotide-binding</keyword>
<keyword evidence="3" id="KW-1003">Cell membrane</keyword>
<dbReference type="PANTHER" id="PTHR24072">
    <property type="entry name" value="RHO FAMILY GTPASE"/>
    <property type="match status" value="1"/>
</dbReference>
<dbReference type="EMBL" id="CAXDID020000054">
    <property type="protein sequence ID" value="CAL6006810.1"/>
    <property type="molecule type" value="Genomic_DNA"/>
</dbReference>
<dbReference type="Gene3D" id="3.40.50.300">
    <property type="entry name" value="P-loop containing nucleotide triphosphate hydrolases"/>
    <property type="match status" value="1"/>
</dbReference>
<evidence type="ECO:0000256" key="8">
    <source>
        <dbReference type="ARBA" id="ARBA00023288"/>
    </source>
</evidence>
<accession>A0AA86RE57</accession>
<dbReference type="AlphaFoldDB" id="A0AA86RE57"/>
<dbReference type="CDD" id="cd00157">
    <property type="entry name" value="Rho"/>
    <property type="match status" value="1"/>
</dbReference>
<keyword evidence="8" id="KW-0449">Lipoprotein</keyword>
<evidence type="ECO:0000256" key="1">
    <source>
        <dbReference type="ARBA" id="ARBA00004342"/>
    </source>
</evidence>
<evidence type="ECO:0000313" key="10">
    <source>
        <dbReference type="EMBL" id="CAI9975900.1"/>
    </source>
</evidence>
<dbReference type="Proteomes" id="UP001642409">
    <property type="component" value="Unassembled WGS sequence"/>
</dbReference>
<dbReference type="PROSITE" id="PS51420">
    <property type="entry name" value="RHO"/>
    <property type="match status" value="1"/>
</dbReference>
<dbReference type="PRINTS" id="PR00449">
    <property type="entry name" value="RASTRNSFRMNG"/>
</dbReference>
<dbReference type="GO" id="GO:0007264">
    <property type="term" value="P:small GTPase-mediated signal transduction"/>
    <property type="evidence" value="ECO:0007669"/>
    <property type="project" value="InterPro"/>
</dbReference>
<comment type="caution">
    <text evidence="10">The sequence shown here is derived from an EMBL/GenBank/DDBJ whole genome shotgun (WGS) entry which is preliminary data.</text>
</comment>
<reference evidence="10" key="1">
    <citation type="submission" date="2023-06" db="EMBL/GenBank/DDBJ databases">
        <authorList>
            <person name="Kurt Z."/>
        </authorList>
    </citation>
    <scope>NUCLEOTIDE SEQUENCE</scope>
</reference>
<keyword evidence="6" id="KW-0342">GTP-binding</keyword>
<dbReference type="NCBIfam" id="TIGR00231">
    <property type="entry name" value="small_GTP"/>
    <property type="match status" value="1"/>
</dbReference>
<proteinExistence type="inferred from homology"/>
<dbReference type="SMART" id="SM00174">
    <property type="entry name" value="RHO"/>
    <property type="match status" value="1"/>
</dbReference>
<dbReference type="InterPro" id="IPR001806">
    <property type="entry name" value="Small_GTPase"/>
</dbReference>
<dbReference type="PROSITE" id="PS51419">
    <property type="entry name" value="RAB"/>
    <property type="match status" value="1"/>
</dbReference>
<keyword evidence="12" id="KW-1185">Reference proteome</keyword>
<evidence type="ECO:0000256" key="4">
    <source>
        <dbReference type="ARBA" id="ARBA00022481"/>
    </source>
</evidence>
<dbReference type="InterPro" id="IPR003578">
    <property type="entry name" value="Small_GTPase_Rho"/>
</dbReference>
<dbReference type="SMART" id="SM00175">
    <property type="entry name" value="RAB"/>
    <property type="match status" value="1"/>
</dbReference>
<reference evidence="11 12" key="2">
    <citation type="submission" date="2024-07" db="EMBL/GenBank/DDBJ databases">
        <authorList>
            <person name="Akdeniz Z."/>
        </authorList>
    </citation>
    <scope>NUCLEOTIDE SEQUENCE [LARGE SCALE GENOMIC DNA]</scope>
</reference>
<dbReference type="InterPro" id="IPR005225">
    <property type="entry name" value="Small_GTP-bd"/>
</dbReference>
<evidence type="ECO:0000313" key="11">
    <source>
        <dbReference type="EMBL" id="CAL6006810.1"/>
    </source>
</evidence>
<name>A0AA86RE57_9EUKA</name>
<dbReference type="SUPFAM" id="SSF52540">
    <property type="entry name" value="P-loop containing nucleoside triphosphate hydrolases"/>
    <property type="match status" value="1"/>
</dbReference>
<dbReference type="GO" id="GO:0005525">
    <property type="term" value="F:GTP binding"/>
    <property type="evidence" value="ECO:0007669"/>
    <property type="project" value="UniProtKB-KW"/>
</dbReference>
<evidence type="ECO:0000256" key="6">
    <source>
        <dbReference type="ARBA" id="ARBA00023134"/>
    </source>
</evidence>
<dbReference type="SMART" id="SM00173">
    <property type="entry name" value="RAS"/>
    <property type="match status" value="1"/>
</dbReference>
<protein>
    <submittedName>
        <fullName evidence="10">Rac/Rho-like protein</fullName>
    </submittedName>
    <submittedName>
        <fullName evidence="11">Rac/Rho-like_protein</fullName>
    </submittedName>
</protein>
<dbReference type="EMBL" id="CATOUU010001170">
    <property type="protein sequence ID" value="CAI9975900.1"/>
    <property type="molecule type" value="Genomic_DNA"/>
</dbReference>
<keyword evidence="9" id="KW-0636">Prenylation</keyword>
<dbReference type="InterPro" id="IPR027417">
    <property type="entry name" value="P-loop_NTPase"/>
</dbReference>
<dbReference type="GO" id="GO:0003924">
    <property type="term" value="F:GTPase activity"/>
    <property type="evidence" value="ECO:0007669"/>
    <property type="project" value="InterPro"/>
</dbReference>
<evidence type="ECO:0000256" key="9">
    <source>
        <dbReference type="ARBA" id="ARBA00023289"/>
    </source>
</evidence>
<evidence type="ECO:0000256" key="2">
    <source>
        <dbReference type="ARBA" id="ARBA00010142"/>
    </source>
</evidence>
<evidence type="ECO:0000256" key="3">
    <source>
        <dbReference type="ARBA" id="ARBA00022475"/>
    </source>
</evidence>
<dbReference type="GO" id="GO:0005886">
    <property type="term" value="C:plasma membrane"/>
    <property type="evidence" value="ECO:0007669"/>
    <property type="project" value="UniProtKB-SubCell"/>
</dbReference>
<dbReference type="Pfam" id="PF00071">
    <property type="entry name" value="Ras"/>
    <property type="match status" value="1"/>
</dbReference>
<keyword evidence="7" id="KW-0472">Membrane</keyword>
<comment type="subcellular location">
    <subcellularLocation>
        <location evidence="1">Cell membrane</location>
        <topology evidence="1">Lipid-anchor</topology>
        <orientation evidence="1">Cytoplasmic side</orientation>
    </subcellularLocation>
</comment>
<dbReference type="PROSITE" id="PS51421">
    <property type="entry name" value="RAS"/>
    <property type="match status" value="1"/>
</dbReference>
<keyword evidence="4" id="KW-0488">Methylation</keyword>
<dbReference type="FunFam" id="3.40.50.300:FF:000983">
    <property type="entry name" value="Rho family GTPase"/>
    <property type="match status" value="1"/>
</dbReference>